<evidence type="ECO:0000313" key="12">
    <source>
        <dbReference type="EMBL" id="MBB5217897.1"/>
    </source>
</evidence>
<evidence type="ECO:0000256" key="1">
    <source>
        <dbReference type="ARBA" id="ARBA00009684"/>
    </source>
</evidence>
<keyword evidence="9" id="KW-0414">Isoprene biosynthesis</keyword>
<dbReference type="PANTHER" id="PTHR43527">
    <property type="entry name" value="4-DIPHOSPHOCYTIDYL-2-C-METHYL-D-ERYTHRITOL KINASE, CHLOROPLASTIC"/>
    <property type="match status" value="1"/>
</dbReference>
<dbReference type="InterPro" id="IPR036554">
    <property type="entry name" value="GHMP_kinase_C_sf"/>
</dbReference>
<feature type="domain" description="GHMP kinase C-terminal" evidence="11">
    <location>
        <begin position="236"/>
        <end position="289"/>
    </location>
</feature>
<protein>
    <recommendedName>
        <fullName evidence="3 9">4-diphosphocytidyl-2-C-methyl-D-erythritol kinase</fullName>
        <shortName evidence="9">CMK</shortName>
        <ecNumber evidence="2 9">2.7.1.148</ecNumber>
    </recommendedName>
    <alternativeName>
        <fullName evidence="8 9">4-(cytidine-5'-diphospho)-2-C-methyl-D-erythritol kinase</fullName>
    </alternativeName>
</protein>
<dbReference type="InterPro" id="IPR013750">
    <property type="entry name" value="GHMP_kinase_C_dom"/>
</dbReference>
<dbReference type="EMBL" id="JACHFR010000001">
    <property type="protein sequence ID" value="MBB5217897.1"/>
    <property type="molecule type" value="Genomic_DNA"/>
</dbReference>
<dbReference type="RefSeq" id="WP_184651339.1">
    <property type="nucleotide sequence ID" value="NZ_JACHFR010000001.1"/>
</dbReference>
<evidence type="ECO:0000256" key="3">
    <source>
        <dbReference type="ARBA" id="ARBA00017473"/>
    </source>
</evidence>
<dbReference type="GO" id="GO:0019288">
    <property type="term" value="P:isopentenyl diphosphate biosynthetic process, methylerythritol 4-phosphate pathway"/>
    <property type="evidence" value="ECO:0007669"/>
    <property type="project" value="UniProtKB-UniRule"/>
</dbReference>
<evidence type="ECO:0000256" key="4">
    <source>
        <dbReference type="ARBA" id="ARBA00022679"/>
    </source>
</evidence>
<evidence type="ECO:0000256" key="6">
    <source>
        <dbReference type="ARBA" id="ARBA00022777"/>
    </source>
</evidence>
<dbReference type="UniPathway" id="UPA00056">
    <property type="reaction ID" value="UER00094"/>
</dbReference>
<dbReference type="Gene3D" id="3.30.70.890">
    <property type="entry name" value="GHMP kinase, C-terminal domain"/>
    <property type="match status" value="1"/>
</dbReference>
<comment type="caution">
    <text evidence="12">The sequence shown here is derived from an EMBL/GenBank/DDBJ whole genome shotgun (WGS) entry which is preliminary data.</text>
</comment>
<keyword evidence="5 9" id="KW-0547">Nucleotide-binding</keyword>
<comment type="pathway">
    <text evidence="9">Isoprenoid biosynthesis; isopentenyl diphosphate biosynthesis via DXP pathway; isopentenyl diphosphate from 1-deoxy-D-xylulose 5-phosphate: step 3/6.</text>
</comment>
<keyword evidence="7 9" id="KW-0067">ATP-binding</keyword>
<comment type="function">
    <text evidence="9">Catalyzes the phosphorylation of the position 2 hydroxy group of 4-diphosphocytidyl-2C-methyl-D-erythritol.</text>
</comment>
<feature type="binding site" evidence="9">
    <location>
        <begin position="95"/>
        <end position="105"/>
    </location>
    <ligand>
        <name>ATP</name>
        <dbReference type="ChEBI" id="CHEBI:30616"/>
    </ligand>
</feature>
<keyword evidence="4 9" id="KW-0808">Transferase</keyword>
<evidence type="ECO:0000259" key="10">
    <source>
        <dbReference type="Pfam" id="PF00288"/>
    </source>
</evidence>
<name>A0A840S8B4_9SPIR</name>
<dbReference type="Pfam" id="PF08544">
    <property type="entry name" value="GHMP_kinases_C"/>
    <property type="match status" value="1"/>
</dbReference>
<evidence type="ECO:0000256" key="7">
    <source>
        <dbReference type="ARBA" id="ARBA00022840"/>
    </source>
</evidence>
<dbReference type="Gene3D" id="3.30.230.10">
    <property type="match status" value="1"/>
</dbReference>
<dbReference type="Proteomes" id="UP000578697">
    <property type="component" value="Unassembled WGS sequence"/>
</dbReference>
<dbReference type="PANTHER" id="PTHR43527:SF2">
    <property type="entry name" value="4-DIPHOSPHOCYTIDYL-2-C-METHYL-D-ERYTHRITOL KINASE, CHLOROPLASTIC"/>
    <property type="match status" value="1"/>
</dbReference>
<dbReference type="InterPro" id="IPR006204">
    <property type="entry name" value="GHMP_kinase_N_dom"/>
</dbReference>
<dbReference type="GO" id="GO:0050515">
    <property type="term" value="F:4-(cytidine 5'-diphospho)-2-C-methyl-D-erythritol kinase activity"/>
    <property type="evidence" value="ECO:0007669"/>
    <property type="project" value="UniProtKB-UniRule"/>
</dbReference>
<accession>A0A840S8B4</accession>
<dbReference type="GO" id="GO:0005524">
    <property type="term" value="F:ATP binding"/>
    <property type="evidence" value="ECO:0007669"/>
    <property type="project" value="UniProtKB-UniRule"/>
</dbReference>
<dbReference type="InterPro" id="IPR014721">
    <property type="entry name" value="Ribsml_uS5_D2-typ_fold_subgr"/>
</dbReference>
<evidence type="ECO:0000259" key="11">
    <source>
        <dbReference type="Pfam" id="PF08544"/>
    </source>
</evidence>
<comment type="similarity">
    <text evidence="1 9">Belongs to the GHMP kinase family. IspE subfamily.</text>
</comment>
<reference evidence="12 13" key="1">
    <citation type="submission" date="2020-08" db="EMBL/GenBank/DDBJ databases">
        <title>Genomic Encyclopedia of Type Strains, Phase IV (KMG-IV): sequencing the most valuable type-strain genomes for metagenomic binning, comparative biology and taxonomic classification.</title>
        <authorList>
            <person name="Goeker M."/>
        </authorList>
    </citation>
    <scope>NUCLEOTIDE SEQUENCE [LARGE SCALE GENOMIC DNA]</scope>
    <source>
        <strain evidence="12 13">DSM 103679</strain>
    </source>
</reference>
<dbReference type="GO" id="GO:0016114">
    <property type="term" value="P:terpenoid biosynthetic process"/>
    <property type="evidence" value="ECO:0007669"/>
    <property type="project" value="UniProtKB-UniRule"/>
</dbReference>
<feature type="active site" evidence="9">
    <location>
        <position position="137"/>
    </location>
</feature>
<keyword evidence="6 9" id="KW-0418">Kinase</keyword>
<dbReference type="InterPro" id="IPR020568">
    <property type="entry name" value="Ribosomal_Su5_D2-typ_SF"/>
</dbReference>
<evidence type="ECO:0000256" key="5">
    <source>
        <dbReference type="ARBA" id="ARBA00022741"/>
    </source>
</evidence>
<evidence type="ECO:0000256" key="8">
    <source>
        <dbReference type="ARBA" id="ARBA00032554"/>
    </source>
</evidence>
<evidence type="ECO:0000313" key="13">
    <source>
        <dbReference type="Proteomes" id="UP000578697"/>
    </source>
</evidence>
<sequence length="294" mass="31795">MADSLTVYSPAKINLGLKVFPKRSDGFHSISSIFTTVDLCDELEVSLVKEKNVCNVKCKGMELPPDNTFTAAYKAFCVLTGIQDGVSVNVTKHIPSGGGLGGGSSNASSFIQSIDSLFNTHLKASQLHELAGKVGSDVFFFTSALWHRMQKGYPSSRFAALVEGRGEIINPICARDDFAVVLVFPGVSVSTKAAYALVDEAFENGTLSDEIDDVSLEHMYKSGVADWKFKNSFTIPVISRYPEIAHALNDIREAGADFADMTGSGSTVFGIFAERKDALKASERLLDKWKTVLA</sequence>
<proteinExistence type="inferred from homology"/>
<gene>
    <name evidence="9" type="primary">ispE</name>
    <name evidence="12" type="ORF">HNP77_000241</name>
</gene>
<dbReference type="PIRSF" id="PIRSF010376">
    <property type="entry name" value="IspE"/>
    <property type="match status" value="1"/>
</dbReference>
<feature type="active site" evidence="9">
    <location>
        <position position="12"/>
    </location>
</feature>
<dbReference type="AlphaFoldDB" id="A0A840S8B4"/>
<comment type="catalytic activity">
    <reaction evidence="9">
        <text>4-CDP-2-C-methyl-D-erythritol + ATP = 4-CDP-2-C-methyl-D-erythritol 2-phosphate + ADP + H(+)</text>
        <dbReference type="Rhea" id="RHEA:18437"/>
        <dbReference type="ChEBI" id="CHEBI:15378"/>
        <dbReference type="ChEBI" id="CHEBI:30616"/>
        <dbReference type="ChEBI" id="CHEBI:57823"/>
        <dbReference type="ChEBI" id="CHEBI:57919"/>
        <dbReference type="ChEBI" id="CHEBI:456216"/>
        <dbReference type="EC" id="2.7.1.148"/>
    </reaction>
</comment>
<dbReference type="Pfam" id="PF00288">
    <property type="entry name" value="GHMP_kinases_N"/>
    <property type="match status" value="1"/>
</dbReference>
<feature type="domain" description="GHMP kinase N-terminal" evidence="10">
    <location>
        <begin position="67"/>
        <end position="142"/>
    </location>
</feature>
<dbReference type="EC" id="2.7.1.148" evidence="2 9"/>
<evidence type="ECO:0000256" key="2">
    <source>
        <dbReference type="ARBA" id="ARBA00012052"/>
    </source>
</evidence>
<organism evidence="12 13">
    <name type="scientific">Treponema rectale</name>
    <dbReference type="NCBI Taxonomy" id="744512"/>
    <lineage>
        <taxon>Bacteria</taxon>
        <taxon>Pseudomonadati</taxon>
        <taxon>Spirochaetota</taxon>
        <taxon>Spirochaetia</taxon>
        <taxon>Spirochaetales</taxon>
        <taxon>Treponemataceae</taxon>
        <taxon>Treponema</taxon>
    </lineage>
</organism>
<dbReference type="SUPFAM" id="SSF55060">
    <property type="entry name" value="GHMP Kinase, C-terminal domain"/>
    <property type="match status" value="1"/>
</dbReference>
<keyword evidence="13" id="KW-1185">Reference proteome</keyword>
<evidence type="ECO:0000256" key="9">
    <source>
        <dbReference type="HAMAP-Rule" id="MF_00061"/>
    </source>
</evidence>
<dbReference type="SUPFAM" id="SSF54211">
    <property type="entry name" value="Ribosomal protein S5 domain 2-like"/>
    <property type="match status" value="1"/>
</dbReference>
<dbReference type="HAMAP" id="MF_00061">
    <property type="entry name" value="IspE"/>
    <property type="match status" value="1"/>
</dbReference>
<dbReference type="NCBIfam" id="TIGR00154">
    <property type="entry name" value="ispE"/>
    <property type="match status" value="1"/>
</dbReference>
<dbReference type="InterPro" id="IPR004424">
    <property type="entry name" value="IspE"/>
</dbReference>